<gene>
    <name evidence="6" type="ORF">MGAL_10B047232</name>
</gene>
<dbReference type="AlphaFoldDB" id="A0A8B6DXP5"/>
<organism evidence="6 7">
    <name type="scientific">Mytilus galloprovincialis</name>
    <name type="common">Mediterranean mussel</name>
    <dbReference type="NCBI Taxonomy" id="29158"/>
    <lineage>
        <taxon>Eukaryota</taxon>
        <taxon>Metazoa</taxon>
        <taxon>Spiralia</taxon>
        <taxon>Lophotrochozoa</taxon>
        <taxon>Mollusca</taxon>
        <taxon>Bivalvia</taxon>
        <taxon>Autobranchia</taxon>
        <taxon>Pteriomorphia</taxon>
        <taxon>Mytilida</taxon>
        <taxon>Mytiloidea</taxon>
        <taxon>Mytilidae</taxon>
        <taxon>Mytilinae</taxon>
        <taxon>Mytilus</taxon>
    </lineage>
</organism>
<dbReference type="EMBL" id="UYJE01004175">
    <property type="protein sequence ID" value="VDI25682.1"/>
    <property type="molecule type" value="Genomic_DNA"/>
</dbReference>
<evidence type="ECO:0000256" key="4">
    <source>
        <dbReference type="ARBA" id="ARBA00023136"/>
    </source>
</evidence>
<evidence type="ECO:0000313" key="6">
    <source>
        <dbReference type="EMBL" id="VDI25682.1"/>
    </source>
</evidence>
<evidence type="ECO:0000256" key="1">
    <source>
        <dbReference type="ARBA" id="ARBA00004141"/>
    </source>
</evidence>
<dbReference type="PANTHER" id="PTHR23507">
    <property type="entry name" value="ZGC:174356"/>
    <property type="match status" value="1"/>
</dbReference>
<comment type="caution">
    <text evidence="6">The sequence shown here is derived from an EMBL/GenBank/DDBJ whole genome shotgun (WGS) entry which is preliminary data.</text>
</comment>
<dbReference type="Proteomes" id="UP000596742">
    <property type="component" value="Unassembled WGS sequence"/>
</dbReference>
<feature type="transmembrane region" description="Helical" evidence="5">
    <location>
        <begin position="59"/>
        <end position="80"/>
    </location>
</feature>
<feature type="transmembrane region" description="Helical" evidence="5">
    <location>
        <begin position="31"/>
        <end position="52"/>
    </location>
</feature>
<protein>
    <submittedName>
        <fullName evidence="6">Uncharacterized protein</fullName>
    </submittedName>
</protein>
<comment type="subcellular location">
    <subcellularLocation>
        <location evidence="1">Membrane</location>
        <topology evidence="1">Multi-pass membrane protein</topology>
    </subcellularLocation>
</comment>
<proteinExistence type="predicted"/>
<keyword evidence="7" id="KW-1185">Reference proteome</keyword>
<evidence type="ECO:0000256" key="3">
    <source>
        <dbReference type="ARBA" id="ARBA00022989"/>
    </source>
</evidence>
<accession>A0A8B6DXP5</accession>
<keyword evidence="2 5" id="KW-0812">Transmembrane</keyword>
<sequence length="298" mass="34069">MILCINAGALLGKSNVVTLFLLHKPLCWSGVHIQVFTCCQFLVNWGAILVFIKILHKYLADYTIVIAGTVSAISSSIILAISTEEWIVYLYAVIGIMAVSISPLLRSVLSRLVSPVEQDSTCVLDDHSFNVSDHYPVIAKLTLDNTVIDDTETLIKQCKISWNKAREKNNLEDFCFATSQYLWDVEIPSLGCSNRDIKCYHSNIVDAIQQAETETLPHKTFLKYLKQYWTQPVNALHKHMASKRQLRISNNRPRVYTLYFKSTNLPREISVVNYEMHIKNICKRHMIHSKKDFDIGNF</sequence>
<dbReference type="GO" id="GO:0016020">
    <property type="term" value="C:membrane"/>
    <property type="evidence" value="ECO:0007669"/>
    <property type="project" value="UniProtKB-SubCell"/>
</dbReference>
<keyword evidence="3 5" id="KW-1133">Transmembrane helix</keyword>
<keyword evidence="4 5" id="KW-0472">Membrane</keyword>
<feature type="transmembrane region" description="Helical" evidence="5">
    <location>
        <begin position="86"/>
        <end position="105"/>
    </location>
</feature>
<dbReference type="PANTHER" id="PTHR23507:SF1">
    <property type="entry name" value="FI18259P1-RELATED"/>
    <property type="match status" value="1"/>
</dbReference>
<name>A0A8B6DXP5_MYTGA</name>
<evidence type="ECO:0000256" key="2">
    <source>
        <dbReference type="ARBA" id="ARBA00022692"/>
    </source>
</evidence>
<evidence type="ECO:0000256" key="5">
    <source>
        <dbReference type="SAM" id="Phobius"/>
    </source>
</evidence>
<reference evidence="6" key="1">
    <citation type="submission" date="2018-11" db="EMBL/GenBank/DDBJ databases">
        <authorList>
            <person name="Alioto T."/>
            <person name="Alioto T."/>
        </authorList>
    </citation>
    <scope>NUCLEOTIDE SEQUENCE</scope>
</reference>
<evidence type="ECO:0000313" key="7">
    <source>
        <dbReference type="Proteomes" id="UP000596742"/>
    </source>
</evidence>
<dbReference type="GO" id="GO:0022857">
    <property type="term" value="F:transmembrane transporter activity"/>
    <property type="evidence" value="ECO:0007669"/>
    <property type="project" value="TreeGrafter"/>
</dbReference>
<dbReference type="OrthoDB" id="7476844at2759"/>